<feature type="transmembrane region" description="Helical" evidence="13">
    <location>
        <begin position="253"/>
        <end position="271"/>
    </location>
</feature>
<keyword evidence="7" id="KW-0851">Voltage-gated channel</keyword>
<dbReference type="WBParaSite" id="SSTP_0000659600.1">
    <property type="protein sequence ID" value="SSTP_0000659600.1"/>
    <property type="gene ID" value="SSTP_0000659600"/>
</dbReference>
<dbReference type="Pfam" id="PF00520">
    <property type="entry name" value="Ion_trans"/>
    <property type="match status" value="1"/>
</dbReference>
<dbReference type="InterPro" id="IPR003971">
    <property type="entry name" value="K_chnl_volt-dep_Kv5/Kv9"/>
</dbReference>
<evidence type="ECO:0000256" key="5">
    <source>
        <dbReference type="ARBA" id="ARBA00022692"/>
    </source>
</evidence>
<keyword evidence="9 13" id="KW-1133">Transmembrane helix</keyword>
<evidence type="ECO:0000256" key="8">
    <source>
        <dbReference type="ARBA" id="ARBA00022958"/>
    </source>
</evidence>
<dbReference type="STRING" id="6248.A0A0K0EAS2"/>
<dbReference type="SMART" id="SM00225">
    <property type="entry name" value="BTB"/>
    <property type="match status" value="1"/>
</dbReference>
<dbReference type="GO" id="GO:0005251">
    <property type="term" value="F:delayed rectifier potassium channel activity"/>
    <property type="evidence" value="ECO:0007669"/>
    <property type="project" value="TreeGrafter"/>
</dbReference>
<organism evidence="16">
    <name type="scientific">Strongyloides stercoralis</name>
    <name type="common">Threadworm</name>
    <dbReference type="NCBI Taxonomy" id="6248"/>
    <lineage>
        <taxon>Eukaryota</taxon>
        <taxon>Metazoa</taxon>
        <taxon>Ecdysozoa</taxon>
        <taxon>Nematoda</taxon>
        <taxon>Chromadorea</taxon>
        <taxon>Rhabditida</taxon>
        <taxon>Tylenchina</taxon>
        <taxon>Panagrolaimomorpha</taxon>
        <taxon>Strongyloidoidea</taxon>
        <taxon>Strongyloididae</taxon>
        <taxon>Strongyloides</taxon>
    </lineage>
</organism>
<dbReference type="Gene3D" id="3.30.710.10">
    <property type="entry name" value="Potassium Channel Kv1.1, Chain A"/>
    <property type="match status" value="1"/>
</dbReference>
<dbReference type="InterPro" id="IPR003968">
    <property type="entry name" value="K_chnl_volt-dep_Kv"/>
</dbReference>
<dbReference type="CDD" id="cd18317">
    <property type="entry name" value="BTB_POZ_Kv"/>
    <property type="match status" value="1"/>
</dbReference>
<dbReference type="PANTHER" id="PTHR11537">
    <property type="entry name" value="VOLTAGE-GATED POTASSIUM CHANNEL"/>
    <property type="match status" value="1"/>
</dbReference>
<reference evidence="16" key="1">
    <citation type="submission" date="2015-08" db="UniProtKB">
        <authorList>
            <consortium name="WormBaseParasite"/>
        </authorList>
    </citation>
    <scope>IDENTIFICATION</scope>
</reference>
<feature type="transmembrane region" description="Helical" evidence="13">
    <location>
        <begin position="224"/>
        <end position="246"/>
    </location>
</feature>
<dbReference type="FunFam" id="1.10.287.70:FF:000005">
    <property type="entry name" value="potassium voltage-gated channel subfamily G member 1"/>
    <property type="match status" value="1"/>
</dbReference>
<sequence length="455" mass="52264">MLKSTNGNDYNNSTSIFLNVGGLSFRCRLTTLLSKKPKGRLGIFASSNHEERLKYCDGYILSTNEYYFERSAKLFDIVYKYYVQGKIHKPLDLCEEEFISELEYWEIPFTEIDACCCNLSKINNIYHFNDHNKLENNKEINETNENNLTLRQKIQEMCEGDGSYLSTMFNFLSVLFVIISVLSLILGSVRELQVPMIVKNRSEIQIPYDDVKKFANVYWEPHPFFLITENICIFWFTFEYFLRFIVTDNRVHFMCNLLNFVDLISIFPFYLELTLLLCKYEVSHFTDIKGAFLIVRIMRVLRVVRILKLGRYSSGMRTFALTLKSSAKQLGMMGMVLTTAVIFFSTLIYFVEKDEVNTPFTSIPAAFWWSVVSLTTVGYGDVIPVTVAGKLIASGAIISGVLVLALPITIIVDNFMKVTTDISPGLLYDSNQYMSAVSYTPAFKFNEKKDCKGTN</sequence>
<dbReference type="WBParaSite" id="TCONS_00014723.p1">
    <property type="protein sequence ID" value="TCONS_00014723.p1"/>
    <property type="gene ID" value="XLOC_009945"/>
</dbReference>
<dbReference type="PRINTS" id="PR01491">
    <property type="entry name" value="KVCHANNEL"/>
</dbReference>
<keyword evidence="6" id="KW-0631">Potassium channel</keyword>
<evidence type="ECO:0000313" key="17">
    <source>
        <dbReference type="WBParaSite" id="TCONS_00014723.p1"/>
    </source>
</evidence>
<evidence type="ECO:0000256" key="9">
    <source>
        <dbReference type="ARBA" id="ARBA00022989"/>
    </source>
</evidence>
<dbReference type="GO" id="GO:0051260">
    <property type="term" value="P:protein homooligomerization"/>
    <property type="evidence" value="ECO:0007669"/>
    <property type="project" value="InterPro"/>
</dbReference>
<evidence type="ECO:0000256" key="7">
    <source>
        <dbReference type="ARBA" id="ARBA00022882"/>
    </source>
</evidence>
<evidence type="ECO:0000256" key="2">
    <source>
        <dbReference type="ARBA" id="ARBA00022448"/>
    </source>
</evidence>
<keyword evidence="15" id="KW-1185">Reference proteome</keyword>
<evidence type="ECO:0000256" key="3">
    <source>
        <dbReference type="ARBA" id="ARBA00022475"/>
    </source>
</evidence>
<dbReference type="PANTHER" id="PTHR11537:SF262">
    <property type="entry name" value="BTB DOMAIN-CONTAINING PROTEIN"/>
    <property type="match status" value="1"/>
</dbReference>
<evidence type="ECO:0000259" key="14">
    <source>
        <dbReference type="SMART" id="SM00225"/>
    </source>
</evidence>
<dbReference type="Pfam" id="PF02214">
    <property type="entry name" value="BTB_2"/>
    <property type="match status" value="1"/>
</dbReference>
<dbReference type="InterPro" id="IPR028325">
    <property type="entry name" value="VG_K_chnl"/>
</dbReference>
<keyword evidence="3" id="KW-1003">Cell membrane</keyword>
<protein>
    <submittedName>
        <fullName evidence="16 17">BTB domain-containing protein</fullName>
    </submittedName>
</protein>
<dbReference type="AlphaFoldDB" id="A0A0K0EAS2"/>
<feature type="transmembrane region" description="Helical" evidence="13">
    <location>
        <begin position="363"/>
        <end position="379"/>
    </location>
</feature>
<proteinExistence type="predicted"/>
<evidence type="ECO:0000256" key="12">
    <source>
        <dbReference type="ARBA" id="ARBA00023303"/>
    </source>
</evidence>
<dbReference type="SUPFAM" id="SSF81324">
    <property type="entry name" value="Voltage-gated potassium channels"/>
    <property type="match status" value="1"/>
</dbReference>
<keyword evidence="12" id="KW-0407">Ion channel</keyword>
<feature type="domain" description="BTB" evidence="14">
    <location>
        <begin position="14"/>
        <end position="123"/>
    </location>
</feature>
<keyword evidence="11 13" id="KW-0472">Membrane</keyword>
<dbReference type="SUPFAM" id="SSF54695">
    <property type="entry name" value="POZ domain"/>
    <property type="match status" value="1"/>
</dbReference>
<keyword evidence="8" id="KW-0630">Potassium</keyword>
<dbReference type="InterPro" id="IPR003131">
    <property type="entry name" value="T1-type_BTB"/>
</dbReference>
<dbReference type="GO" id="GO:0001508">
    <property type="term" value="P:action potential"/>
    <property type="evidence" value="ECO:0007669"/>
    <property type="project" value="TreeGrafter"/>
</dbReference>
<feature type="transmembrane region" description="Helical" evidence="13">
    <location>
        <begin position="330"/>
        <end position="351"/>
    </location>
</feature>
<feature type="transmembrane region" description="Helical" evidence="13">
    <location>
        <begin position="163"/>
        <end position="186"/>
    </location>
</feature>
<evidence type="ECO:0000256" key="1">
    <source>
        <dbReference type="ARBA" id="ARBA00004651"/>
    </source>
</evidence>
<accession>A0A0K0EAS2</accession>
<keyword evidence="2" id="KW-0813">Transport</keyword>
<dbReference type="PRINTS" id="PR00169">
    <property type="entry name" value="KCHANNEL"/>
</dbReference>
<dbReference type="InterPro" id="IPR011333">
    <property type="entry name" value="SKP1/BTB/POZ_sf"/>
</dbReference>
<dbReference type="Gene3D" id="1.20.120.350">
    <property type="entry name" value="Voltage-gated potassium channels. Chain C"/>
    <property type="match status" value="1"/>
</dbReference>
<feature type="transmembrane region" description="Helical" evidence="13">
    <location>
        <begin position="391"/>
        <end position="412"/>
    </location>
</feature>
<dbReference type="PRINTS" id="PR01494">
    <property type="entry name" value="KV9CHANNEL"/>
</dbReference>
<dbReference type="InterPro" id="IPR000210">
    <property type="entry name" value="BTB/POZ_dom"/>
</dbReference>
<name>A0A0K0EAS2_STRER</name>
<dbReference type="GO" id="GO:0008076">
    <property type="term" value="C:voltage-gated potassium channel complex"/>
    <property type="evidence" value="ECO:0007669"/>
    <property type="project" value="InterPro"/>
</dbReference>
<keyword evidence="10" id="KW-0406">Ion transport</keyword>
<evidence type="ECO:0000256" key="13">
    <source>
        <dbReference type="SAM" id="Phobius"/>
    </source>
</evidence>
<dbReference type="Proteomes" id="UP000035681">
    <property type="component" value="Unplaced"/>
</dbReference>
<comment type="subcellular location">
    <subcellularLocation>
        <location evidence="1">Cell membrane</location>
        <topology evidence="1">Multi-pass membrane protein</topology>
    </subcellularLocation>
</comment>
<evidence type="ECO:0000256" key="11">
    <source>
        <dbReference type="ARBA" id="ARBA00023136"/>
    </source>
</evidence>
<evidence type="ECO:0000313" key="15">
    <source>
        <dbReference type="Proteomes" id="UP000035681"/>
    </source>
</evidence>
<evidence type="ECO:0000256" key="10">
    <source>
        <dbReference type="ARBA" id="ARBA00023065"/>
    </source>
</evidence>
<keyword evidence="5 13" id="KW-0812">Transmembrane</keyword>
<dbReference type="Gene3D" id="1.10.287.70">
    <property type="match status" value="1"/>
</dbReference>
<evidence type="ECO:0000256" key="6">
    <source>
        <dbReference type="ARBA" id="ARBA00022826"/>
    </source>
</evidence>
<evidence type="ECO:0000313" key="16">
    <source>
        <dbReference type="WBParaSite" id="SSTP_0000659600.1"/>
    </source>
</evidence>
<dbReference type="InterPro" id="IPR005821">
    <property type="entry name" value="Ion_trans_dom"/>
</dbReference>
<evidence type="ECO:0000256" key="4">
    <source>
        <dbReference type="ARBA" id="ARBA00022538"/>
    </source>
</evidence>
<keyword evidence="4" id="KW-0633">Potassium transport</keyword>
<dbReference type="InterPro" id="IPR027359">
    <property type="entry name" value="Volt_channel_dom_sf"/>
</dbReference>